<feature type="binding site" evidence="6">
    <location>
        <position position="162"/>
    </location>
    <ligand>
        <name>S-adenosyl-L-methionine</name>
        <dbReference type="ChEBI" id="CHEBI:59789"/>
    </ligand>
</feature>
<dbReference type="GO" id="GO:0005840">
    <property type="term" value="C:ribosome"/>
    <property type="evidence" value="ECO:0007669"/>
    <property type="project" value="UniProtKB-KW"/>
</dbReference>
<feature type="binding site" evidence="6">
    <location>
        <position position="205"/>
    </location>
    <ligand>
        <name>S-adenosyl-L-methionine</name>
        <dbReference type="ChEBI" id="CHEBI:59789"/>
    </ligand>
</feature>
<comment type="catalytic activity">
    <reaction evidence="6">
        <text>L-lysyl-[protein] + 3 S-adenosyl-L-methionine = N(6),N(6),N(6)-trimethyl-L-lysyl-[protein] + 3 S-adenosyl-L-homocysteine + 3 H(+)</text>
        <dbReference type="Rhea" id="RHEA:54192"/>
        <dbReference type="Rhea" id="RHEA-COMP:9752"/>
        <dbReference type="Rhea" id="RHEA-COMP:13826"/>
        <dbReference type="ChEBI" id="CHEBI:15378"/>
        <dbReference type="ChEBI" id="CHEBI:29969"/>
        <dbReference type="ChEBI" id="CHEBI:57856"/>
        <dbReference type="ChEBI" id="CHEBI:59789"/>
        <dbReference type="ChEBI" id="CHEBI:61961"/>
    </reaction>
</comment>
<comment type="function">
    <text evidence="6">Methylates ribosomal protein L11.</text>
</comment>
<comment type="similarity">
    <text evidence="1 6">Belongs to the methyltransferase superfamily. PrmA family.</text>
</comment>
<protein>
    <recommendedName>
        <fullName evidence="6">Ribosomal protein L11 methyltransferase</fullName>
        <shortName evidence="6">L11 Mtase</shortName>
        <ecNumber evidence="6">2.1.1.-</ecNumber>
    </recommendedName>
</protein>
<evidence type="ECO:0000256" key="6">
    <source>
        <dbReference type="HAMAP-Rule" id="MF_00735"/>
    </source>
</evidence>
<dbReference type="Proteomes" id="UP001596170">
    <property type="component" value="Unassembled WGS sequence"/>
</dbReference>
<dbReference type="PANTHER" id="PTHR43648">
    <property type="entry name" value="ELECTRON TRANSFER FLAVOPROTEIN BETA SUBUNIT LYSINE METHYLTRANSFERASE"/>
    <property type="match status" value="1"/>
</dbReference>
<accession>A0ABW1L794</accession>
<dbReference type="InterPro" id="IPR004498">
    <property type="entry name" value="Ribosomal_PrmA_MeTrfase"/>
</dbReference>
<dbReference type="EMBL" id="JBHSRI010000018">
    <property type="protein sequence ID" value="MFC6039835.1"/>
    <property type="molecule type" value="Genomic_DNA"/>
</dbReference>
<dbReference type="EC" id="2.1.1.-" evidence="6"/>
<dbReference type="Gene3D" id="3.40.50.150">
    <property type="entry name" value="Vaccinia Virus protein VP39"/>
    <property type="match status" value="1"/>
</dbReference>
<evidence type="ECO:0000256" key="5">
    <source>
        <dbReference type="ARBA" id="ARBA00022691"/>
    </source>
</evidence>
<reference evidence="8" key="1">
    <citation type="journal article" date="2019" name="Int. J. Syst. Evol. Microbiol.">
        <title>The Global Catalogue of Microorganisms (GCM) 10K type strain sequencing project: providing services to taxonomists for standard genome sequencing and annotation.</title>
        <authorList>
            <consortium name="The Broad Institute Genomics Platform"/>
            <consortium name="The Broad Institute Genome Sequencing Center for Infectious Disease"/>
            <person name="Wu L."/>
            <person name="Ma J."/>
        </authorList>
    </citation>
    <scope>NUCLEOTIDE SEQUENCE [LARGE SCALE GENOMIC DNA]</scope>
    <source>
        <strain evidence="8">CCUG 54527</strain>
    </source>
</reference>
<dbReference type="Pfam" id="PF06325">
    <property type="entry name" value="PrmA"/>
    <property type="match status" value="1"/>
</dbReference>
<dbReference type="SUPFAM" id="SSF53335">
    <property type="entry name" value="S-adenosyl-L-methionine-dependent methyltransferases"/>
    <property type="match status" value="1"/>
</dbReference>
<name>A0ABW1L794_9BACL</name>
<keyword evidence="3 6" id="KW-0489">Methyltransferase</keyword>
<dbReference type="GO" id="GO:0008168">
    <property type="term" value="F:methyltransferase activity"/>
    <property type="evidence" value="ECO:0007669"/>
    <property type="project" value="UniProtKB-KW"/>
</dbReference>
<evidence type="ECO:0000256" key="4">
    <source>
        <dbReference type="ARBA" id="ARBA00022679"/>
    </source>
</evidence>
<feature type="binding site" evidence="6">
    <location>
        <position position="248"/>
    </location>
    <ligand>
        <name>S-adenosyl-L-methionine</name>
        <dbReference type="ChEBI" id="CHEBI:59789"/>
    </ligand>
</feature>
<dbReference type="InterPro" id="IPR050078">
    <property type="entry name" value="Ribosomal_L11_MeTrfase_PrmA"/>
</dbReference>
<dbReference type="HAMAP" id="MF_00735">
    <property type="entry name" value="Methyltr_PrmA"/>
    <property type="match status" value="1"/>
</dbReference>
<comment type="subcellular location">
    <subcellularLocation>
        <location evidence="6">Cytoplasm</location>
    </subcellularLocation>
</comment>
<proteinExistence type="inferred from homology"/>
<evidence type="ECO:0000313" key="8">
    <source>
        <dbReference type="Proteomes" id="UP001596170"/>
    </source>
</evidence>
<dbReference type="PIRSF" id="PIRSF000401">
    <property type="entry name" value="RPL11_MTase"/>
    <property type="match status" value="1"/>
</dbReference>
<keyword evidence="4 6" id="KW-0808">Transferase</keyword>
<dbReference type="InterPro" id="IPR029063">
    <property type="entry name" value="SAM-dependent_MTases_sf"/>
</dbReference>
<sequence length="315" mass="34499">MKWSELSIHTTHEAVEAISNILHEAGASGVVIEDSMEFARERQDMFGEIYALDPNDFPAKGVILKAYLPVSSFLGETVEEVKLAIKNLSTYGINVGENEVAISEVNEEDWATAWKKYYHPVKISERFTIVPTWETYEPVSTDELIIELDPGMAFGTGTHPTTVMCLQALEKTVKSGDYVTDVGTGSGVLAIGAALLGAKHVHALDLDEVAVRSAKINVKLNNVEHIADVVHGNLLDNVEQESDVVVANILAEIIMSFTDDAFQIVKEGGMFITSGIIGAKKEDVKQSLETAGFIIVEVMMMEDWVTILSMKPLKE</sequence>
<dbReference type="RefSeq" id="WP_377734014.1">
    <property type="nucleotide sequence ID" value="NZ_JBHSRI010000018.1"/>
</dbReference>
<keyword evidence="7" id="KW-0689">Ribosomal protein</keyword>
<evidence type="ECO:0000256" key="1">
    <source>
        <dbReference type="ARBA" id="ARBA00009741"/>
    </source>
</evidence>
<keyword evidence="5 6" id="KW-0949">S-adenosyl-L-methionine</keyword>
<dbReference type="NCBIfam" id="TIGR00406">
    <property type="entry name" value="prmA"/>
    <property type="match status" value="1"/>
</dbReference>
<dbReference type="PANTHER" id="PTHR43648:SF1">
    <property type="entry name" value="ELECTRON TRANSFER FLAVOPROTEIN BETA SUBUNIT LYSINE METHYLTRANSFERASE"/>
    <property type="match status" value="1"/>
</dbReference>
<comment type="caution">
    <text evidence="7">The sequence shown here is derived from an EMBL/GenBank/DDBJ whole genome shotgun (WGS) entry which is preliminary data.</text>
</comment>
<gene>
    <name evidence="6 7" type="primary">prmA</name>
    <name evidence="7" type="ORF">ACFPYN_10430</name>
</gene>
<dbReference type="GO" id="GO:0032259">
    <property type="term" value="P:methylation"/>
    <property type="evidence" value="ECO:0007669"/>
    <property type="project" value="UniProtKB-KW"/>
</dbReference>
<feature type="binding site" evidence="6">
    <location>
        <position position="183"/>
    </location>
    <ligand>
        <name>S-adenosyl-L-methionine</name>
        <dbReference type="ChEBI" id="CHEBI:59789"/>
    </ligand>
</feature>
<evidence type="ECO:0000256" key="2">
    <source>
        <dbReference type="ARBA" id="ARBA00022490"/>
    </source>
</evidence>
<keyword evidence="8" id="KW-1185">Reference proteome</keyword>
<dbReference type="CDD" id="cd02440">
    <property type="entry name" value="AdoMet_MTases"/>
    <property type="match status" value="1"/>
</dbReference>
<keyword evidence="7" id="KW-0687">Ribonucleoprotein</keyword>
<organism evidence="7 8">
    <name type="scientific">Paenisporosarcina macmurdoensis</name>
    <dbReference type="NCBI Taxonomy" id="212659"/>
    <lineage>
        <taxon>Bacteria</taxon>
        <taxon>Bacillati</taxon>
        <taxon>Bacillota</taxon>
        <taxon>Bacilli</taxon>
        <taxon>Bacillales</taxon>
        <taxon>Caryophanaceae</taxon>
        <taxon>Paenisporosarcina</taxon>
    </lineage>
</organism>
<evidence type="ECO:0000256" key="3">
    <source>
        <dbReference type="ARBA" id="ARBA00022603"/>
    </source>
</evidence>
<evidence type="ECO:0000313" key="7">
    <source>
        <dbReference type="EMBL" id="MFC6039835.1"/>
    </source>
</evidence>
<keyword evidence="2 6" id="KW-0963">Cytoplasm</keyword>